<evidence type="ECO:0000256" key="4">
    <source>
        <dbReference type="ARBA" id="ARBA00023136"/>
    </source>
</evidence>
<protein>
    <submittedName>
        <fullName evidence="7">Mechanosensitive ion channel family protein</fullName>
    </submittedName>
</protein>
<reference evidence="7" key="1">
    <citation type="submission" date="2020-12" db="EMBL/GenBank/DDBJ databases">
        <title>Bacterial taxonomy.</title>
        <authorList>
            <person name="Pan X."/>
        </authorList>
    </citation>
    <scope>NUCLEOTIDE SEQUENCE</scope>
    <source>
        <strain evidence="7">M0105</strain>
    </source>
</reference>
<sequence>MLPEDIGITRDLDRWAFEIRVVISLAFIAGVMLARWLLVRMIRRQSDVLTDSQRWWISSVRNSATAVILIGLIGLWSLEIEEFALSITAFAVALVIGTKELLLCFSGAAWRAATRAFDVGDWVRIGPHSGEVIDETMLVTQLQEIDPVNMRYTGRSIAVPNALLLTNTVVNENFRKRYLFHEFTLYSQPNPEAERVRDAICAALTTATADFAETAHRYAAMIGKRTGLQLPEVEPKVWIGTTDLGNIAYRCALFCPRERAVEMEQIATGAYLAAGGARAAGG</sequence>
<evidence type="ECO:0000256" key="2">
    <source>
        <dbReference type="ARBA" id="ARBA00022692"/>
    </source>
</evidence>
<dbReference type="GO" id="GO:0008381">
    <property type="term" value="F:mechanosensitive monoatomic ion channel activity"/>
    <property type="evidence" value="ECO:0007669"/>
    <property type="project" value="UniProtKB-ARBA"/>
</dbReference>
<dbReference type="Pfam" id="PF00924">
    <property type="entry name" value="MS_channel_2nd"/>
    <property type="match status" value="1"/>
</dbReference>
<keyword evidence="3 5" id="KW-1133">Transmembrane helix</keyword>
<feature type="domain" description="Mechanosensitive ion channel MscS" evidence="6">
    <location>
        <begin position="114"/>
        <end position="171"/>
    </location>
</feature>
<comment type="caution">
    <text evidence="7">The sequence shown here is derived from an EMBL/GenBank/DDBJ whole genome shotgun (WGS) entry which is preliminary data.</text>
</comment>
<dbReference type="Proteomes" id="UP000655420">
    <property type="component" value="Unassembled WGS sequence"/>
</dbReference>
<dbReference type="PANTHER" id="PTHR30566:SF27">
    <property type="entry name" value="MECHANOSENSITIVE ION CHANNEL PROTEIN"/>
    <property type="match status" value="1"/>
</dbReference>
<evidence type="ECO:0000313" key="7">
    <source>
        <dbReference type="EMBL" id="MBK0400334.1"/>
    </source>
</evidence>
<keyword evidence="8" id="KW-1185">Reference proteome</keyword>
<evidence type="ECO:0000256" key="5">
    <source>
        <dbReference type="SAM" id="Phobius"/>
    </source>
</evidence>
<dbReference type="InterPro" id="IPR010920">
    <property type="entry name" value="LSM_dom_sf"/>
</dbReference>
<keyword evidence="2 5" id="KW-0812">Transmembrane</keyword>
<evidence type="ECO:0000256" key="1">
    <source>
        <dbReference type="ARBA" id="ARBA00004370"/>
    </source>
</evidence>
<dbReference type="AlphaFoldDB" id="A0A8J7M8N4"/>
<dbReference type="Gene3D" id="2.30.30.60">
    <property type="match status" value="1"/>
</dbReference>
<evidence type="ECO:0000256" key="3">
    <source>
        <dbReference type="ARBA" id="ARBA00022989"/>
    </source>
</evidence>
<feature type="transmembrane region" description="Helical" evidence="5">
    <location>
        <begin position="83"/>
        <end position="105"/>
    </location>
</feature>
<gene>
    <name evidence="7" type="ORF">H0I76_14130</name>
</gene>
<evidence type="ECO:0000313" key="8">
    <source>
        <dbReference type="Proteomes" id="UP000655420"/>
    </source>
</evidence>
<dbReference type="RefSeq" id="WP_200610976.1">
    <property type="nucleotide sequence ID" value="NZ_JAEHHL010000008.1"/>
</dbReference>
<feature type="transmembrane region" description="Helical" evidence="5">
    <location>
        <begin position="19"/>
        <end position="38"/>
    </location>
</feature>
<dbReference type="EMBL" id="JAEHHL010000008">
    <property type="protein sequence ID" value="MBK0400334.1"/>
    <property type="molecule type" value="Genomic_DNA"/>
</dbReference>
<dbReference type="InterPro" id="IPR006685">
    <property type="entry name" value="MscS_channel_2nd"/>
</dbReference>
<dbReference type="GO" id="GO:0016020">
    <property type="term" value="C:membrane"/>
    <property type="evidence" value="ECO:0007669"/>
    <property type="project" value="UniProtKB-SubCell"/>
</dbReference>
<organism evidence="7 8">
    <name type="scientific">Thermohalobaculum xanthum</name>
    <dbReference type="NCBI Taxonomy" id="2753746"/>
    <lineage>
        <taxon>Bacteria</taxon>
        <taxon>Pseudomonadati</taxon>
        <taxon>Pseudomonadota</taxon>
        <taxon>Alphaproteobacteria</taxon>
        <taxon>Rhodobacterales</taxon>
        <taxon>Paracoccaceae</taxon>
        <taxon>Thermohalobaculum</taxon>
    </lineage>
</organism>
<keyword evidence="4 5" id="KW-0472">Membrane</keyword>
<comment type="subcellular location">
    <subcellularLocation>
        <location evidence="1">Membrane</location>
    </subcellularLocation>
</comment>
<proteinExistence type="predicted"/>
<feature type="transmembrane region" description="Helical" evidence="5">
    <location>
        <begin position="59"/>
        <end position="77"/>
    </location>
</feature>
<dbReference type="PANTHER" id="PTHR30566">
    <property type="entry name" value="YNAI-RELATED MECHANOSENSITIVE ION CHANNEL"/>
    <property type="match status" value="1"/>
</dbReference>
<dbReference type="InterPro" id="IPR023408">
    <property type="entry name" value="MscS_beta-dom_sf"/>
</dbReference>
<name>A0A8J7M8N4_9RHOB</name>
<dbReference type="SUPFAM" id="SSF50182">
    <property type="entry name" value="Sm-like ribonucleoproteins"/>
    <property type="match status" value="1"/>
</dbReference>
<evidence type="ECO:0000259" key="6">
    <source>
        <dbReference type="Pfam" id="PF00924"/>
    </source>
</evidence>
<accession>A0A8J7M8N4</accession>